<reference evidence="1 2" key="1">
    <citation type="journal article" date="2016" name="Nat. Commun.">
        <title>Thousands of microbial genomes shed light on interconnected biogeochemical processes in an aquifer system.</title>
        <authorList>
            <person name="Anantharaman K."/>
            <person name="Brown C.T."/>
            <person name="Hug L.A."/>
            <person name="Sharon I."/>
            <person name="Castelle C.J."/>
            <person name="Probst A.J."/>
            <person name="Thomas B.C."/>
            <person name="Singh A."/>
            <person name="Wilkins M.J."/>
            <person name="Karaoz U."/>
            <person name="Brodie E.L."/>
            <person name="Williams K.H."/>
            <person name="Hubbard S.S."/>
            <person name="Banfield J.F."/>
        </authorList>
    </citation>
    <scope>NUCLEOTIDE SEQUENCE [LARGE SCALE GENOMIC DNA]</scope>
    <source>
        <strain evidence="2">RIFCSPLOWO2_12_FULL_64_10</strain>
    </source>
</reference>
<evidence type="ECO:0000313" key="2">
    <source>
        <dbReference type="Proteomes" id="UP000178606"/>
    </source>
</evidence>
<sequence length="230" mass="25201">MAVITISRQFGSAGLAVARRTAERLGYSCLDRTIVTDVARLANVSEQEIEKHDERGQSLFERLLTGIFGSPSEAYPFRALSGVPAGVVGVPPLIEGLERYRMPNRTDVLSLIEQVIRSAAGRGNVVIVGRGSQALLADWPEALHVRLVAPLEVRCRRIAEQEGIGLEEAMALIQATDRSRERYIRQHYGVDWEDPDLYHLMVNTGRIGAALAAEIISDAAAQTSNLGIRE</sequence>
<dbReference type="InterPro" id="IPR027417">
    <property type="entry name" value="P-loop_NTPase"/>
</dbReference>
<dbReference type="AlphaFoldDB" id="A0A1F6D569"/>
<dbReference type="SUPFAM" id="SSF52540">
    <property type="entry name" value="P-loop containing nucleoside triphosphate hydrolases"/>
    <property type="match status" value="1"/>
</dbReference>
<dbReference type="Gene3D" id="3.40.50.300">
    <property type="entry name" value="P-loop containing nucleotide triphosphate hydrolases"/>
    <property type="match status" value="1"/>
</dbReference>
<dbReference type="EMBL" id="MFKF01000030">
    <property type="protein sequence ID" value="OGG56481.1"/>
    <property type="molecule type" value="Genomic_DNA"/>
</dbReference>
<evidence type="ECO:0000313" key="1">
    <source>
        <dbReference type="EMBL" id="OGG56481.1"/>
    </source>
</evidence>
<proteinExistence type="predicted"/>
<dbReference type="Proteomes" id="UP000178606">
    <property type="component" value="Unassembled WGS sequence"/>
</dbReference>
<protein>
    <recommendedName>
        <fullName evidence="3">Cytidylate kinase</fullName>
    </recommendedName>
</protein>
<gene>
    <name evidence="1" type="ORF">A3F84_15745</name>
</gene>
<dbReference type="Pfam" id="PF13189">
    <property type="entry name" value="Cytidylate_kin2"/>
    <property type="match status" value="1"/>
</dbReference>
<accession>A0A1F6D569</accession>
<organism evidence="1 2">
    <name type="scientific">Handelsmanbacteria sp. (strain RIFCSPLOWO2_12_FULL_64_10)</name>
    <dbReference type="NCBI Taxonomy" id="1817868"/>
    <lineage>
        <taxon>Bacteria</taxon>
        <taxon>Candidatus Handelsmaniibacteriota</taxon>
    </lineage>
</organism>
<comment type="caution">
    <text evidence="1">The sequence shown here is derived from an EMBL/GenBank/DDBJ whole genome shotgun (WGS) entry which is preliminary data.</text>
</comment>
<name>A0A1F6D569_HANXR</name>
<evidence type="ECO:0008006" key="3">
    <source>
        <dbReference type="Google" id="ProtNLM"/>
    </source>
</evidence>